<feature type="transmembrane region" description="Helical" evidence="1">
    <location>
        <begin position="57"/>
        <end position="76"/>
    </location>
</feature>
<accession>A0A914Y9X9</accession>
<keyword evidence="1" id="KW-0472">Membrane</keyword>
<keyword evidence="1" id="KW-0812">Transmembrane</keyword>
<evidence type="ECO:0000313" key="3">
    <source>
        <dbReference type="WBParaSite" id="PSU_v2.g1702.t1"/>
    </source>
</evidence>
<keyword evidence="2" id="KW-1185">Reference proteome</keyword>
<evidence type="ECO:0000256" key="1">
    <source>
        <dbReference type="SAM" id="Phobius"/>
    </source>
</evidence>
<evidence type="ECO:0000313" key="2">
    <source>
        <dbReference type="Proteomes" id="UP000887577"/>
    </source>
</evidence>
<name>A0A914Y9X9_9BILA</name>
<protein>
    <submittedName>
        <fullName evidence="3">Uncharacterized protein</fullName>
    </submittedName>
</protein>
<organism evidence="2 3">
    <name type="scientific">Panagrolaimus superbus</name>
    <dbReference type="NCBI Taxonomy" id="310955"/>
    <lineage>
        <taxon>Eukaryota</taxon>
        <taxon>Metazoa</taxon>
        <taxon>Ecdysozoa</taxon>
        <taxon>Nematoda</taxon>
        <taxon>Chromadorea</taxon>
        <taxon>Rhabditida</taxon>
        <taxon>Tylenchina</taxon>
        <taxon>Panagrolaimomorpha</taxon>
        <taxon>Panagrolaimoidea</taxon>
        <taxon>Panagrolaimidae</taxon>
        <taxon>Panagrolaimus</taxon>
    </lineage>
</organism>
<proteinExistence type="predicted"/>
<reference evidence="3" key="1">
    <citation type="submission" date="2022-11" db="UniProtKB">
        <authorList>
            <consortium name="WormBaseParasite"/>
        </authorList>
    </citation>
    <scope>IDENTIFICATION</scope>
</reference>
<sequence>MTPKPSTATVAETDSETVNIQDLVKDQYLIQDFEVSNKLQEEAETEKFIPKWVPRNIAIFVALHFGACIGLYMLIFSTKWQTYLWSKFLPL</sequence>
<dbReference type="WBParaSite" id="PSU_v2.g1702.t1">
    <property type="protein sequence ID" value="PSU_v2.g1702.t1"/>
    <property type="gene ID" value="PSU_v2.g1702"/>
</dbReference>
<dbReference type="Proteomes" id="UP000887577">
    <property type="component" value="Unplaced"/>
</dbReference>
<dbReference type="AlphaFoldDB" id="A0A914Y9X9"/>
<keyword evidence="1" id="KW-1133">Transmembrane helix</keyword>